<protein>
    <recommendedName>
        <fullName evidence="6">Ankyrin repeat protein</fullName>
    </recommendedName>
</protein>
<dbReference type="Gene3D" id="1.25.40.20">
    <property type="entry name" value="Ankyrin repeat-containing domain"/>
    <property type="match status" value="2"/>
</dbReference>
<accession>A0ABP6QCA8</accession>
<dbReference type="SMART" id="SM00248">
    <property type="entry name" value="ANK"/>
    <property type="match status" value="5"/>
</dbReference>
<name>A0ABP6QCA8_9ACTN</name>
<gene>
    <name evidence="4" type="ORF">GCM10010468_41480</name>
</gene>
<proteinExistence type="predicted"/>
<dbReference type="InterPro" id="IPR011989">
    <property type="entry name" value="ARM-like"/>
</dbReference>
<dbReference type="InterPro" id="IPR002110">
    <property type="entry name" value="Ankyrin_rpt"/>
</dbReference>
<dbReference type="SUPFAM" id="SSF48371">
    <property type="entry name" value="ARM repeat"/>
    <property type="match status" value="1"/>
</dbReference>
<dbReference type="Pfam" id="PF12796">
    <property type="entry name" value="Ank_2"/>
    <property type="match status" value="1"/>
</dbReference>
<keyword evidence="5" id="KW-1185">Reference proteome</keyword>
<dbReference type="PROSITE" id="PS50088">
    <property type="entry name" value="ANK_REPEAT"/>
    <property type="match status" value="2"/>
</dbReference>
<dbReference type="InterPro" id="IPR016024">
    <property type="entry name" value="ARM-type_fold"/>
</dbReference>
<dbReference type="EMBL" id="BAAAUV010000009">
    <property type="protein sequence ID" value="GAA3218168.1"/>
    <property type="molecule type" value="Genomic_DNA"/>
</dbReference>
<feature type="repeat" description="ANK" evidence="3">
    <location>
        <begin position="34"/>
        <end position="66"/>
    </location>
</feature>
<organism evidence="4 5">
    <name type="scientific">Actinocorallia longicatena</name>
    <dbReference type="NCBI Taxonomy" id="111803"/>
    <lineage>
        <taxon>Bacteria</taxon>
        <taxon>Bacillati</taxon>
        <taxon>Actinomycetota</taxon>
        <taxon>Actinomycetes</taxon>
        <taxon>Streptosporangiales</taxon>
        <taxon>Thermomonosporaceae</taxon>
        <taxon>Actinocorallia</taxon>
    </lineage>
</organism>
<dbReference type="PRINTS" id="PR01415">
    <property type="entry name" value="ANKYRIN"/>
</dbReference>
<dbReference type="Pfam" id="PF00023">
    <property type="entry name" value="Ank"/>
    <property type="match status" value="1"/>
</dbReference>
<feature type="repeat" description="ANK" evidence="3">
    <location>
        <begin position="133"/>
        <end position="165"/>
    </location>
</feature>
<keyword evidence="1" id="KW-0677">Repeat</keyword>
<evidence type="ECO:0000256" key="1">
    <source>
        <dbReference type="ARBA" id="ARBA00022737"/>
    </source>
</evidence>
<dbReference type="RefSeq" id="WP_344830741.1">
    <property type="nucleotide sequence ID" value="NZ_BAAAUV010000009.1"/>
</dbReference>
<keyword evidence="2 3" id="KW-0040">ANK repeat</keyword>
<dbReference type="SUPFAM" id="SSF48403">
    <property type="entry name" value="Ankyrin repeat"/>
    <property type="match status" value="1"/>
</dbReference>
<dbReference type="PANTHER" id="PTHR24171">
    <property type="entry name" value="ANKYRIN REPEAT DOMAIN-CONTAINING PROTEIN 39-RELATED"/>
    <property type="match status" value="1"/>
</dbReference>
<evidence type="ECO:0000313" key="4">
    <source>
        <dbReference type="EMBL" id="GAA3218168.1"/>
    </source>
</evidence>
<dbReference type="Pfam" id="PF13646">
    <property type="entry name" value="HEAT_2"/>
    <property type="match status" value="1"/>
</dbReference>
<evidence type="ECO:0008006" key="6">
    <source>
        <dbReference type="Google" id="ProtNLM"/>
    </source>
</evidence>
<dbReference type="PROSITE" id="PS50297">
    <property type="entry name" value="ANK_REP_REGION"/>
    <property type="match status" value="2"/>
</dbReference>
<dbReference type="Proteomes" id="UP001501237">
    <property type="component" value="Unassembled WGS sequence"/>
</dbReference>
<comment type="caution">
    <text evidence="4">The sequence shown here is derived from an EMBL/GenBank/DDBJ whole genome shotgun (WGS) entry which is preliminary data.</text>
</comment>
<dbReference type="InterPro" id="IPR036770">
    <property type="entry name" value="Ankyrin_rpt-contain_sf"/>
</dbReference>
<evidence type="ECO:0000256" key="3">
    <source>
        <dbReference type="PROSITE-ProRule" id="PRU00023"/>
    </source>
</evidence>
<evidence type="ECO:0000313" key="5">
    <source>
        <dbReference type="Proteomes" id="UP001501237"/>
    </source>
</evidence>
<sequence length="527" mass="56512">MSGESLVEAVRDGKADRVREVLAMGVRPDAPDSGGSTALYVASVGGDLEIVGLLLSAGAAPDLLSLGDSDGLPLCGAACWGHEEVVEALLLAGANPNRKESGDWTPVKWAVVGGHIGVLTRLLAFGARPLQEGRQTSLWLAADRGAVDVVRMLLNAGADPRAVNESGETALDAALRWADVDVEAELRQQKSEVYSEPEWEITVIREEQDDETELITVEARRPGQGGGGLSEKQTGHGAIATVLERELGTRTPFETLVGRALEFRAARPTATEGRRDVTERPAWWESVRTLQERADTGTFEDAAKLAADPDPLRRRLGVDVLAQLGRGGDRPFATKSLPILRRMTRDETDPALLRSLILALSHHGDAAALPEVLKHSRHDDPAVRDAVAFALMSVLPPDDALGTGELIRMTGDEHEDVRDWATTSLSLLESDTPQIRTALAARVEDESLVVAAEAVRGLAERGDRRAVAGIHRLLTDPAVDNYPLDLALESAALLHDPSLRGPLEAVRELAELHGLTAEWTEAMQGLG</sequence>
<reference evidence="5" key="1">
    <citation type="journal article" date="2019" name="Int. J. Syst. Evol. Microbiol.">
        <title>The Global Catalogue of Microorganisms (GCM) 10K type strain sequencing project: providing services to taxonomists for standard genome sequencing and annotation.</title>
        <authorList>
            <consortium name="The Broad Institute Genomics Platform"/>
            <consortium name="The Broad Institute Genome Sequencing Center for Infectious Disease"/>
            <person name="Wu L."/>
            <person name="Ma J."/>
        </authorList>
    </citation>
    <scope>NUCLEOTIDE SEQUENCE [LARGE SCALE GENOMIC DNA]</scope>
    <source>
        <strain evidence="5">JCM 9377</strain>
    </source>
</reference>
<dbReference type="Gene3D" id="1.25.10.10">
    <property type="entry name" value="Leucine-rich Repeat Variant"/>
    <property type="match status" value="1"/>
</dbReference>
<evidence type="ECO:0000256" key="2">
    <source>
        <dbReference type="ARBA" id="ARBA00023043"/>
    </source>
</evidence>